<evidence type="ECO:0000313" key="2">
    <source>
        <dbReference type="Proteomes" id="UP001367316"/>
    </source>
</evidence>
<feature type="non-terminal residue" evidence="1">
    <location>
        <position position="628"/>
    </location>
</feature>
<proteinExistence type="predicted"/>
<evidence type="ECO:0008006" key="3">
    <source>
        <dbReference type="Google" id="ProtNLM"/>
    </source>
</evidence>
<sequence>MPHGSNVWPDLNSPLLRPLKYIACPLPLLGSPFSPLPGHPRLLPCIQATDLTGTQDDRANPASPSLSHSPTWPILSSSENQNLPHEVYQLICSQLSMEDVKALRLTCKEVNFFIAPILFETTVVPYHMAILERVCPWSGTVSRKGKERRVDADIFGKYGNSIKNFGIRFELPAAILAAPPEKHLLEPRETYWGHYDWPAPFYLRFDHLKDLEGEVDEGFGVREAFSKIRKVEELAISVDNSLGWLVGPDKSIQDMVLNEKEGIVKHKFETPSRKSMAQRKFWKLIESHYPHLASLHRSDLWCSSLHLVESGYSVCCADSSSELPYFSRQLLWEAIGNDMLGKRMPELNSGFLVVSQNTGESERISNHPICPNRLSTRQIELLLENWWIQHAFLTSYIVSVIDILPPSAQVHTLNIARLPADFLQLFCRADFWASLPNLRTLKIFVAGQFREVHLNDFGEATSSYVKPSRAVPIFLHLLKEYISPLPNVTQLSFGWASGGEHEKGLYGRNVHLLPAPFMSEVPSLQGLGRWITFDSVVTFPHVEDLHIKNCWATAEAIVDLARFNVKHRLRRLTLESVSLLGHRAPPTPFALPPAPAAAAAAAANANANAQVQLLVAHGVPNANAHLPA</sequence>
<accession>A0ABR1NE67</accession>
<dbReference type="EMBL" id="JBBPBF010000006">
    <property type="protein sequence ID" value="KAK7613470.1"/>
    <property type="molecule type" value="Genomic_DNA"/>
</dbReference>
<evidence type="ECO:0000313" key="1">
    <source>
        <dbReference type="EMBL" id="KAK7613470.1"/>
    </source>
</evidence>
<comment type="caution">
    <text evidence="1">The sequence shown here is derived from an EMBL/GenBank/DDBJ whole genome shotgun (WGS) entry which is preliminary data.</text>
</comment>
<name>A0ABR1NE67_9PEZI</name>
<gene>
    <name evidence="1" type="ORF">JOL62DRAFT_496875</name>
</gene>
<dbReference type="CDD" id="cd09917">
    <property type="entry name" value="F-box_SF"/>
    <property type="match status" value="1"/>
</dbReference>
<organism evidence="1 2">
    <name type="scientific">Phyllosticta paracitricarpa</name>
    <dbReference type="NCBI Taxonomy" id="2016321"/>
    <lineage>
        <taxon>Eukaryota</taxon>
        <taxon>Fungi</taxon>
        <taxon>Dikarya</taxon>
        <taxon>Ascomycota</taxon>
        <taxon>Pezizomycotina</taxon>
        <taxon>Dothideomycetes</taxon>
        <taxon>Dothideomycetes incertae sedis</taxon>
        <taxon>Botryosphaeriales</taxon>
        <taxon>Phyllostictaceae</taxon>
        <taxon>Phyllosticta</taxon>
    </lineage>
</organism>
<reference evidence="1 2" key="1">
    <citation type="submission" date="2024-04" db="EMBL/GenBank/DDBJ databases">
        <title>Phyllosticta paracitricarpa is synonymous to the EU quarantine fungus P. citricarpa based on phylogenomic analyses.</title>
        <authorList>
            <consortium name="Lawrence Berkeley National Laboratory"/>
            <person name="Van ingen-buijs V.A."/>
            <person name="Van westerhoven A.C."/>
            <person name="Haridas S."/>
            <person name="Skiadas P."/>
            <person name="Martin F."/>
            <person name="Groenewald J.Z."/>
            <person name="Crous P.W."/>
            <person name="Seidl M.F."/>
        </authorList>
    </citation>
    <scope>NUCLEOTIDE SEQUENCE [LARGE SCALE GENOMIC DNA]</scope>
    <source>
        <strain evidence="1 2">CBS 141358</strain>
    </source>
</reference>
<protein>
    <recommendedName>
        <fullName evidence="3">F-box domain-containing protein</fullName>
    </recommendedName>
</protein>
<keyword evidence="2" id="KW-1185">Reference proteome</keyword>
<dbReference type="Proteomes" id="UP001367316">
    <property type="component" value="Unassembled WGS sequence"/>
</dbReference>